<accession>A0A9P1D7J3</accession>
<organism evidence="2">
    <name type="scientific">Cladocopium goreaui</name>
    <dbReference type="NCBI Taxonomy" id="2562237"/>
    <lineage>
        <taxon>Eukaryota</taxon>
        <taxon>Sar</taxon>
        <taxon>Alveolata</taxon>
        <taxon>Dinophyceae</taxon>
        <taxon>Suessiales</taxon>
        <taxon>Symbiodiniaceae</taxon>
        <taxon>Cladocopium</taxon>
    </lineage>
</organism>
<reference evidence="2" key="1">
    <citation type="submission" date="2022-10" db="EMBL/GenBank/DDBJ databases">
        <authorList>
            <person name="Chen Y."/>
            <person name="Dougan E. K."/>
            <person name="Chan C."/>
            <person name="Rhodes N."/>
            <person name="Thang M."/>
        </authorList>
    </citation>
    <scope>NUCLEOTIDE SEQUENCE</scope>
</reference>
<evidence type="ECO:0000256" key="1">
    <source>
        <dbReference type="SAM" id="SignalP"/>
    </source>
</evidence>
<reference evidence="3 4" key="2">
    <citation type="submission" date="2024-05" db="EMBL/GenBank/DDBJ databases">
        <authorList>
            <person name="Chen Y."/>
            <person name="Shah S."/>
            <person name="Dougan E. K."/>
            <person name="Thang M."/>
            <person name="Chan C."/>
        </authorList>
    </citation>
    <scope>NUCLEOTIDE SEQUENCE [LARGE SCALE GENOMIC DNA]</scope>
</reference>
<keyword evidence="4" id="KW-1185">Reference proteome</keyword>
<dbReference type="AlphaFoldDB" id="A0A9P1D7J3"/>
<proteinExistence type="predicted"/>
<evidence type="ECO:0000313" key="2">
    <source>
        <dbReference type="EMBL" id="CAI4004003.1"/>
    </source>
</evidence>
<evidence type="ECO:0000313" key="3">
    <source>
        <dbReference type="EMBL" id="CAL4791315.1"/>
    </source>
</evidence>
<evidence type="ECO:0000313" key="4">
    <source>
        <dbReference type="Proteomes" id="UP001152797"/>
    </source>
</evidence>
<dbReference type="Proteomes" id="UP001152797">
    <property type="component" value="Unassembled WGS sequence"/>
</dbReference>
<protein>
    <submittedName>
        <fullName evidence="2">Uncharacterized protein</fullName>
    </submittedName>
</protein>
<feature type="signal peptide" evidence="1">
    <location>
        <begin position="1"/>
        <end position="18"/>
    </location>
</feature>
<dbReference type="OrthoDB" id="10500846at2759"/>
<feature type="chain" id="PRO_5043271074" evidence="1">
    <location>
        <begin position="19"/>
        <end position="282"/>
    </location>
</feature>
<comment type="caution">
    <text evidence="2">The sequence shown here is derived from an EMBL/GenBank/DDBJ whole genome shotgun (WGS) entry which is preliminary data.</text>
</comment>
<dbReference type="EMBL" id="CAMXCT010003347">
    <property type="protein sequence ID" value="CAI4004003.1"/>
    <property type="molecule type" value="Genomic_DNA"/>
</dbReference>
<gene>
    <name evidence="2" type="ORF">C1SCF055_LOCUS29821</name>
</gene>
<name>A0A9P1D7J3_9DINO</name>
<dbReference type="EMBL" id="CAMXCT030003347">
    <property type="protein sequence ID" value="CAL4791315.1"/>
    <property type="molecule type" value="Genomic_DNA"/>
</dbReference>
<sequence>MMYLFICLLSSFLSIAEALRPQSELFARELPDWQPLIETWKAKGGKHASDVVASYKTLKPAPTSDFRKIRRYSKVLMQKLRRQILTPWTTDDYAVLSVAQGTYRILWLPNSTGRTGVLYTVGLGPCIGLAIEATSDTGAGANGSLVALAHADSDTAVAQALEEMTREIHALAPGKVVKMSLTLIGGRVSAQGKVRAQFASILDSMKNFQENSEMCTLLSPGAIAGGVAAGLVATKPLPSLTNSSSGAVACAEELVKNIKRDDSGAQVAAMGGKLKTGSLPTA</sequence>
<keyword evidence="1" id="KW-0732">Signal</keyword>
<dbReference type="EMBL" id="CAMXCT020003347">
    <property type="protein sequence ID" value="CAL1157378.1"/>
    <property type="molecule type" value="Genomic_DNA"/>
</dbReference>